<evidence type="ECO:0000256" key="10">
    <source>
        <dbReference type="RuleBase" id="RU366055"/>
    </source>
</evidence>
<sequence length="246" mass="27830">MKKIILLLFIILSISCKSDSEIHPNDNVSLEPKFRGEIIKHTYYTLAYSEENEQAYWVYYQLTPDLINGNQTRTDDFRADPAVTTGSATLEDYKGSGYDRGHLCPAADMTLNKMSMSETFYLSNMSPQVPGFNRGKWSTLEDQVRTWALAFDGLDVATGPIFKDNIGTIGVDKVTVPGYYYKVLYSESKKIMLGLILPNASSSKSLEQFVVPVDQIEQQTGIDFFPRLEDKLENQLEGNISLITWF</sequence>
<evidence type="ECO:0000256" key="9">
    <source>
        <dbReference type="PIRSR" id="PIRSR640255-2"/>
    </source>
</evidence>
<keyword evidence="7" id="KW-0460">Magnesium</keyword>
<dbReference type="EC" id="3.1.30.-" evidence="10"/>
<dbReference type="InterPro" id="IPR044929">
    <property type="entry name" value="DNA/RNA_non-sp_Endonuclease_sf"/>
</dbReference>
<dbReference type="SMART" id="SM00477">
    <property type="entry name" value="NUC"/>
    <property type="match status" value="1"/>
</dbReference>
<feature type="active site" description="Proton acceptor" evidence="8">
    <location>
        <position position="102"/>
    </location>
</feature>
<keyword evidence="6 10" id="KW-0378">Hydrolase</keyword>
<keyword evidence="3 10" id="KW-0540">Nuclease</keyword>
<reference evidence="13" key="1">
    <citation type="journal article" date="2020" name="Int. J. Syst. Evol. Microbiol.">
        <title>Aquipluma nitroreducens gen. nov. sp. nov., a novel facultatively anaerobic bacterium isolated from a freshwater lake.</title>
        <authorList>
            <person name="Watanabe M."/>
            <person name="Kojima H."/>
            <person name="Fukui M."/>
        </authorList>
    </citation>
    <scope>NUCLEOTIDE SEQUENCE</scope>
    <source>
        <strain evidence="13">MeG22</strain>
    </source>
</reference>
<evidence type="ECO:0000313" key="14">
    <source>
        <dbReference type="Proteomes" id="UP001193389"/>
    </source>
</evidence>
<dbReference type="GO" id="GO:0003676">
    <property type="term" value="F:nucleic acid binding"/>
    <property type="evidence" value="ECO:0007669"/>
    <property type="project" value="InterPro"/>
</dbReference>
<organism evidence="13 14">
    <name type="scientific">Aquipluma nitroreducens</name>
    <dbReference type="NCBI Taxonomy" id="2010828"/>
    <lineage>
        <taxon>Bacteria</taxon>
        <taxon>Pseudomonadati</taxon>
        <taxon>Bacteroidota</taxon>
        <taxon>Bacteroidia</taxon>
        <taxon>Marinilabiliales</taxon>
        <taxon>Prolixibacteraceae</taxon>
        <taxon>Aquipluma</taxon>
    </lineage>
</organism>
<evidence type="ECO:0000256" key="2">
    <source>
        <dbReference type="ARBA" id="ARBA00010052"/>
    </source>
</evidence>
<evidence type="ECO:0000256" key="3">
    <source>
        <dbReference type="ARBA" id="ARBA00022722"/>
    </source>
</evidence>
<dbReference type="EMBL" id="AP018694">
    <property type="protein sequence ID" value="BBE16273.1"/>
    <property type="molecule type" value="Genomic_DNA"/>
</dbReference>
<dbReference type="PANTHER" id="PTHR13966">
    <property type="entry name" value="ENDONUCLEASE RELATED"/>
    <property type="match status" value="1"/>
</dbReference>
<dbReference type="GO" id="GO:0004519">
    <property type="term" value="F:endonuclease activity"/>
    <property type="evidence" value="ECO:0007669"/>
    <property type="project" value="UniProtKB-UniRule"/>
</dbReference>
<dbReference type="InterPro" id="IPR020821">
    <property type="entry name" value="ENPP1-3/EXOG-like_nuc-like"/>
</dbReference>
<keyword evidence="14" id="KW-1185">Reference proteome</keyword>
<evidence type="ECO:0000259" key="12">
    <source>
        <dbReference type="SMART" id="SM00892"/>
    </source>
</evidence>
<dbReference type="Proteomes" id="UP001193389">
    <property type="component" value="Chromosome"/>
</dbReference>
<dbReference type="PROSITE" id="PS01070">
    <property type="entry name" value="NUCLEASE_NON_SPEC"/>
    <property type="match status" value="1"/>
</dbReference>
<evidence type="ECO:0000256" key="1">
    <source>
        <dbReference type="ARBA" id="ARBA00001946"/>
    </source>
</evidence>
<dbReference type="Gene3D" id="3.40.570.10">
    <property type="entry name" value="Extracellular Endonuclease, subunit A"/>
    <property type="match status" value="1"/>
</dbReference>
<comment type="similarity">
    <text evidence="2 10">Belongs to the DNA/RNA non-specific endonuclease family.</text>
</comment>
<feature type="binding site" evidence="9">
    <location>
        <position position="133"/>
    </location>
    <ligand>
        <name>Mg(2+)</name>
        <dbReference type="ChEBI" id="CHEBI:18420"/>
        <note>catalytic</note>
    </ligand>
</feature>
<dbReference type="GO" id="GO:0016787">
    <property type="term" value="F:hydrolase activity"/>
    <property type="evidence" value="ECO:0007669"/>
    <property type="project" value="UniProtKB-KW"/>
</dbReference>
<dbReference type="PANTHER" id="PTHR13966:SF5">
    <property type="entry name" value="ENDONUCLEASE G, MITOCHONDRIAL"/>
    <property type="match status" value="1"/>
</dbReference>
<dbReference type="InterPro" id="IPR018524">
    <property type="entry name" value="DNA/RNA_endonuclease_AS"/>
</dbReference>
<evidence type="ECO:0000259" key="11">
    <source>
        <dbReference type="SMART" id="SM00477"/>
    </source>
</evidence>
<feature type="domain" description="DNA/RNA non-specific endonuclease/pyrophosphatase/phosphodiesterase" evidence="12">
    <location>
        <begin position="40"/>
        <end position="231"/>
    </location>
</feature>
<feature type="domain" description="ENPP1-3/EXOG-like endonuclease/phosphodiesterase" evidence="11">
    <location>
        <begin position="41"/>
        <end position="231"/>
    </location>
</feature>
<dbReference type="InterPro" id="IPR044925">
    <property type="entry name" value="His-Me_finger_sf"/>
</dbReference>
<dbReference type="KEGG" id="anf:AQPE_0410"/>
<dbReference type="SUPFAM" id="SSF54060">
    <property type="entry name" value="His-Me finger endonucleases"/>
    <property type="match status" value="1"/>
</dbReference>
<comment type="cofactor">
    <cofactor evidence="1 10">
        <name>Mg(2+)</name>
        <dbReference type="ChEBI" id="CHEBI:18420"/>
    </cofactor>
</comment>
<keyword evidence="4 9" id="KW-0479">Metal-binding</keyword>
<evidence type="ECO:0000256" key="5">
    <source>
        <dbReference type="ARBA" id="ARBA00022759"/>
    </source>
</evidence>
<evidence type="ECO:0000313" key="13">
    <source>
        <dbReference type="EMBL" id="BBE16273.1"/>
    </source>
</evidence>
<dbReference type="GO" id="GO:0046872">
    <property type="term" value="F:metal ion binding"/>
    <property type="evidence" value="ECO:0007669"/>
    <property type="project" value="UniProtKB-KW"/>
</dbReference>
<evidence type="ECO:0000256" key="6">
    <source>
        <dbReference type="ARBA" id="ARBA00022801"/>
    </source>
</evidence>
<keyword evidence="5 10" id="KW-0255">Endonuclease</keyword>
<dbReference type="InterPro" id="IPR040255">
    <property type="entry name" value="Non-specific_endonuclease"/>
</dbReference>
<gene>
    <name evidence="13" type="ORF">AQPE_0410</name>
</gene>
<dbReference type="RefSeq" id="WP_318349360.1">
    <property type="nucleotide sequence ID" value="NZ_AP018694.1"/>
</dbReference>
<accession>A0A5K7S3Z8</accession>
<protein>
    <recommendedName>
        <fullName evidence="10">Endonuclease</fullName>
        <ecNumber evidence="10">3.1.30.-</ecNumber>
    </recommendedName>
</protein>
<dbReference type="Pfam" id="PF01223">
    <property type="entry name" value="Endonuclease_NS"/>
    <property type="match status" value="1"/>
</dbReference>
<dbReference type="InterPro" id="IPR001604">
    <property type="entry name" value="Endo_G_ENPP1-like_dom"/>
</dbReference>
<dbReference type="CDD" id="cd00091">
    <property type="entry name" value="NUC"/>
    <property type="match status" value="1"/>
</dbReference>
<dbReference type="PROSITE" id="PS51257">
    <property type="entry name" value="PROKAR_LIPOPROTEIN"/>
    <property type="match status" value="1"/>
</dbReference>
<evidence type="ECO:0000256" key="4">
    <source>
        <dbReference type="ARBA" id="ARBA00022723"/>
    </source>
</evidence>
<dbReference type="SMART" id="SM00892">
    <property type="entry name" value="Endonuclease_NS"/>
    <property type="match status" value="1"/>
</dbReference>
<proteinExistence type="inferred from homology"/>
<dbReference type="AlphaFoldDB" id="A0A5K7S3Z8"/>
<evidence type="ECO:0000256" key="8">
    <source>
        <dbReference type="PIRSR" id="PIRSR640255-1"/>
    </source>
</evidence>
<evidence type="ECO:0000256" key="7">
    <source>
        <dbReference type="ARBA" id="ARBA00022842"/>
    </source>
</evidence>
<name>A0A5K7S3Z8_9BACT</name>